<sequence length="408" mass="45629">MAVFSYRGRGDKGQLKQGTIEASNPNAAADLLMRQGVIPLEIRETHGKSKSQAFDLSSLFQAQLPLEILVIFCRQLYSLTKAGVPLLRAFKGLSQSANHPLLKTTLEEVTQDLTNGLALSASMQQHPRVFSRLFISMIHVGENTGRLDQVLLQLANYYEQEMKTRRQIKSAMRYPTFVLTAIVIAMGILNTKVIPQFASMFSRFGVELPWPTRVLIGTSNFFVHYWPVMIGVSFATWLGIRLWRNTPKGAEKWDNWRLRMPITGSIVNRAQMARFARTFSLMIRAGVPLNQAIQMAAESLGNRFLENRLVEMKQGIESGSSIARTATKSGVFTPLVLQMIAVGEETGQVDDLLLEVADFYDREVEYDLQTLTARIEPIMLAIVAGMVLLLALGIFLPMWGMLDVVKGS</sequence>
<proteinExistence type="inferred from homology"/>
<keyword evidence="3" id="KW-1003">Cell membrane</keyword>
<keyword evidence="7 8" id="KW-0472">Membrane</keyword>
<evidence type="ECO:0000256" key="3">
    <source>
        <dbReference type="ARBA" id="ARBA00022475"/>
    </source>
</evidence>
<accession>A0A0U1P986</accession>
<dbReference type="PRINTS" id="PR00812">
    <property type="entry name" value="BCTERIALGSPF"/>
</dbReference>
<dbReference type="Pfam" id="PF00482">
    <property type="entry name" value="T2SSF"/>
    <property type="match status" value="2"/>
</dbReference>
<keyword evidence="5 8" id="KW-0812">Transmembrane</keyword>
<dbReference type="InterPro" id="IPR042094">
    <property type="entry name" value="T2SS_GspF_sf"/>
</dbReference>
<dbReference type="PANTHER" id="PTHR30012">
    <property type="entry name" value="GENERAL SECRETION PATHWAY PROTEIN"/>
    <property type="match status" value="1"/>
</dbReference>
<dbReference type="Proteomes" id="UP000030675">
    <property type="component" value="Unassembled WGS sequence"/>
</dbReference>
<dbReference type="InterPro" id="IPR018076">
    <property type="entry name" value="T2SS_GspF_dom"/>
</dbReference>
<protein>
    <submittedName>
        <fullName evidence="10">Putative MSHA biogenesis protein MshG</fullName>
    </submittedName>
</protein>
<evidence type="ECO:0000313" key="11">
    <source>
        <dbReference type="Proteomes" id="UP000030675"/>
    </source>
</evidence>
<evidence type="ECO:0000256" key="2">
    <source>
        <dbReference type="ARBA" id="ARBA00005745"/>
    </source>
</evidence>
<evidence type="ECO:0000256" key="7">
    <source>
        <dbReference type="ARBA" id="ARBA00023136"/>
    </source>
</evidence>
<feature type="transmembrane region" description="Helical" evidence="8">
    <location>
        <begin position="171"/>
        <end position="189"/>
    </location>
</feature>
<evidence type="ECO:0000256" key="6">
    <source>
        <dbReference type="ARBA" id="ARBA00022989"/>
    </source>
</evidence>
<dbReference type="RefSeq" id="WP_023933701.1">
    <property type="nucleotide sequence ID" value="NZ_DF196819.1"/>
</dbReference>
<dbReference type="HOGENOM" id="CLU_035032_2_2_6"/>
<dbReference type="FunFam" id="1.20.81.30:FF:000001">
    <property type="entry name" value="Type II secretion system protein F"/>
    <property type="match status" value="2"/>
</dbReference>
<dbReference type="eggNOG" id="COG1459">
    <property type="taxonomic scope" value="Bacteria"/>
</dbReference>
<organism evidence="10 11">
    <name type="scientific">Photobacterium leiognathi lrivu.4.1</name>
    <dbReference type="NCBI Taxonomy" id="1248232"/>
    <lineage>
        <taxon>Bacteria</taxon>
        <taxon>Pseudomonadati</taxon>
        <taxon>Pseudomonadota</taxon>
        <taxon>Gammaproteobacteria</taxon>
        <taxon>Vibrionales</taxon>
        <taxon>Vibrionaceae</taxon>
        <taxon>Photobacterium</taxon>
    </lineage>
</organism>
<evidence type="ECO:0000313" key="10">
    <source>
        <dbReference type="EMBL" id="GAD30935.1"/>
    </source>
</evidence>
<feature type="domain" description="Type II secretion system protein GspF" evidence="9">
    <location>
        <begin position="72"/>
        <end position="195"/>
    </location>
</feature>
<feature type="transmembrane region" description="Helical" evidence="8">
    <location>
        <begin position="223"/>
        <end position="243"/>
    </location>
</feature>
<evidence type="ECO:0000259" key="9">
    <source>
        <dbReference type="Pfam" id="PF00482"/>
    </source>
</evidence>
<dbReference type="PANTHER" id="PTHR30012:SF4">
    <property type="entry name" value="MSHA BIOGENESIS PROTEIN MSHG"/>
    <property type="match status" value="1"/>
</dbReference>
<gene>
    <name evidence="10" type="ORF">PLEI_2591</name>
</gene>
<evidence type="ECO:0000256" key="8">
    <source>
        <dbReference type="SAM" id="Phobius"/>
    </source>
</evidence>
<dbReference type="GO" id="GO:0015628">
    <property type="term" value="P:protein secretion by the type II secretion system"/>
    <property type="evidence" value="ECO:0007669"/>
    <property type="project" value="TreeGrafter"/>
</dbReference>
<comment type="similarity">
    <text evidence="2">Belongs to the GSP F family.</text>
</comment>
<dbReference type="GO" id="GO:0005886">
    <property type="term" value="C:plasma membrane"/>
    <property type="evidence" value="ECO:0007669"/>
    <property type="project" value="UniProtKB-SubCell"/>
</dbReference>
<evidence type="ECO:0000256" key="1">
    <source>
        <dbReference type="ARBA" id="ARBA00004429"/>
    </source>
</evidence>
<dbReference type="AlphaFoldDB" id="A0A0U1P986"/>
<keyword evidence="6 8" id="KW-1133">Transmembrane helix</keyword>
<evidence type="ECO:0000256" key="4">
    <source>
        <dbReference type="ARBA" id="ARBA00022519"/>
    </source>
</evidence>
<feature type="domain" description="Type II secretion system protein GspF" evidence="9">
    <location>
        <begin position="275"/>
        <end position="397"/>
    </location>
</feature>
<dbReference type="InterPro" id="IPR003004">
    <property type="entry name" value="GspF/PilC"/>
</dbReference>
<dbReference type="EMBL" id="DF196819">
    <property type="protein sequence ID" value="GAD30935.1"/>
    <property type="molecule type" value="Genomic_DNA"/>
</dbReference>
<reference evidence="11" key="1">
    <citation type="submission" date="2012-12" db="EMBL/GenBank/DDBJ databases">
        <title>Genome Sequence of Photobacterium leiognathi lrivu.4.1.</title>
        <authorList>
            <person name="Urbanczyk H."/>
            <person name="Ogura Y."/>
            <person name="Hayashi T."/>
            <person name="Dunlap P.V."/>
        </authorList>
    </citation>
    <scope>NUCLEOTIDE SEQUENCE [LARGE SCALE GENOMIC DNA]</scope>
    <source>
        <strain evidence="11">lrivu.4.1</strain>
    </source>
</reference>
<name>A0A0U1P986_PHOLE</name>
<keyword evidence="4" id="KW-0997">Cell inner membrane</keyword>
<dbReference type="Gene3D" id="1.20.81.30">
    <property type="entry name" value="Type II secretion system (T2SS), domain F"/>
    <property type="match status" value="2"/>
</dbReference>
<feature type="transmembrane region" description="Helical" evidence="8">
    <location>
        <begin position="378"/>
        <end position="399"/>
    </location>
</feature>
<comment type="subcellular location">
    <subcellularLocation>
        <location evidence="1">Cell inner membrane</location>
        <topology evidence="1">Multi-pass membrane protein</topology>
    </subcellularLocation>
</comment>
<evidence type="ECO:0000256" key="5">
    <source>
        <dbReference type="ARBA" id="ARBA00022692"/>
    </source>
</evidence>